<keyword evidence="2" id="KW-0238">DNA-binding</keyword>
<name>A0ABS6B0S5_9NOCA</name>
<dbReference type="InterPro" id="IPR052158">
    <property type="entry name" value="INH-QAR"/>
</dbReference>
<organism evidence="5 6">
    <name type="scientific">Nocardia albiluteola</name>
    <dbReference type="NCBI Taxonomy" id="2842303"/>
    <lineage>
        <taxon>Bacteria</taxon>
        <taxon>Bacillati</taxon>
        <taxon>Actinomycetota</taxon>
        <taxon>Actinomycetes</taxon>
        <taxon>Mycobacteriales</taxon>
        <taxon>Nocardiaceae</taxon>
        <taxon>Nocardia</taxon>
    </lineage>
</organism>
<dbReference type="EMBL" id="JAHKNI010000005">
    <property type="protein sequence ID" value="MBU3063041.1"/>
    <property type="molecule type" value="Genomic_DNA"/>
</dbReference>
<dbReference type="PANTHER" id="PTHR43130">
    <property type="entry name" value="ARAC-FAMILY TRANSCRIPTIONAL REGULATOR"/>
    <property type="match status" value="1"/>
</dbReference>
<dbReference type="CDD" id="cd03137">
    <property type="entry name" value="GATase1_AraC_1"/>
    <property type="match status" value="1"/>
</dbReference>
<dbReference type="InterPro" id="IPR009057">
    <property type="entry name" value="Homeodomain-like_sf"/>
</dbReference>
<gene>
    <name evidence="5" type="ORF">KO481_16095</name>
</gene>
<dbReference type="Gene3D" id="1.10.10.60">
    <property type="entry name" value="Homeodomain-like"/>
    <property type="match status" value="1"/>
</dbReference>
<dbReference type="SMART" id="SM00342">
    <property type="entry name" value="HTH_ARAC"/>
    <property type="match status" value="1"/>
</dbReference>
<evidence type="ECO:0000256" key="2">
    <source>
        <dbReference type="ARBA" id="ARBA00023125"/>
    </source>
</evidence>
<sequence>MRRRAAGQVSARHSPWYQHVSDGDNNVGVLTRTVVLVVYDGFQLLDLAGPQDVLAAANHAVGAPAYRLITVSPGGRTIELAGGARFAVDRSLEEVAAGTEMIDTLLVVGGAGAFVPKTSSEVAQQLPALARRSQRITSVCAGALVLAAAGLLDGYRATTHWGACDHMAQAFPLVEVETDRIFVHDRNRWTSAGVTAGIDMALALVDADLGTEVAQLIARQLVIFVRRAGGQEQYSAALRSQPARTPSIRAVQHWLPEHLNGDLRIAALAARAGMSERTFARTFRAETGTTPAQFIETLRLEAARRLLESTDLTVDAIARTVGYRHGKTLHRVIARRLSTTPDRYRQRFAVTAH</sequence>
<accession>A0ABS6B0S5</accession>
<feature type="domain" description="HTH araC/xylS-type" evidence="4">
    <location>
        <begin position="249"/>
        <end position="347"/>
    </location>
</feature>
<keyword evidence="1" id="KW-0805">Transcription regulation</keyword>
<evidence type="ECO:0000256" key="3">
    <source>
        <dbReference type="ARBA" id="ARBA00023163"/>
    </source>
</evidence>
<keyword evidence="6" id="KW-1185">Reference proteome</keyword>
<dbReference type="InterPro" id="IPR002818">
    <property type="entry name" value="DJ-1/PfpI"/>
</dbReference>
<dbReference type="SUPFAM" id="SSF46689">
    <property type="entry name" value="Homeodomain-like"/>
    <property type="match status" value="2"/>
</dbReference>
<dbReference type="PROSITE" id="PS01124">
    <property type="entry name" value="HTH_ARAC_FAMILY_2"/>
    <property type="match status" value="1"/>
</dbReference>
<reference evidence="5 6" key="1">
    <citation type="submission" date="2021-06" db="EMBL/GenBank/DDBJ databases">
        <title>Actinomycetes sequencing.</title>
        <authorList>
            <person name="Shan Q."/>
        </authorList>
    </citation>
    <scope>NUCLEOTIDE SEQUENCE [LARGE SCALE GENOMIC DNA]</scope>
    <source>
        <strain evidence="5 6">NEAU-G5</strain>
    </source>
</reference>
<dbReference type="InterPro" id="IPR018060">
    <property type="entry name" value="HTH_AraC"/>
</dbReference>
<evidence type="ECO:0000256" key="1">
    <source>
        <dbReference type="ARBA" id="ARBA00023015"/>
    </source>
</evidence>
<dbReference type="Proteomes" id="UP000733379">
    <property type="component" value="Unassembled WGS sequence"/>
</dbReference>
<dbReference type="PANTHER" id="PTHR43130:SF3">
    <property type="entry name" value="HTH-TYPE TRANSCRIPTIONAL REGULATOR RV1931C"/>
    <property type="match status" value="1"/>
</dbReference>
<evidence type="ECO:0000313" key="6">
    <source>
        <dbReference type="Proteomes" id="UP000733379"/>
    </source>
</evidence>
<dbReference type="Pfam" id="PF12833">
    <property type="entry name" value="HTH_18"/>
    <property type="match status" value="1"/>
</dbReference>
<dbReference type="InterPro" id="IPR018062">
    <property type="entry name" value="HTH_AraC-typ_CS"/>
</dbReference>
<dbReference type="SUPFAM" id="SSF52317">
    <property type="entry name" value="Class I glutamine amidotransferase-like"/>
    <property type="match status" value="1"/>
</dbReference>
<dbReference type="InterPro" id="IPR029062">
    <property type="entry name" value="Class_I_gatase-like"/>
</dbReference>
<evidence type="ECO:0000259" key="4">
    <source>
        <dbReference type="PROSITE" id="PS01124"/>
    </source>
</evidence>
<dbReference type="Pfam" id="PF01965">
    <property type="entry name" value="DJ-1_PfpI"/>
    <property type="match status" value="1"/>
</dbReference>
<protein>
    <submittedName>
        <fullName evidence="5">DJ-1/PfpI family protein</fullName>
    </submittedName>
</protein>
<keyword evidence="3" id="KW-0804">Transcription</keyword>
<dbReference type="PROSITE" id="PS00041">
    <property type="entry name" value="HTH_ARAC_FAMILY_1"/>
    <property type="match status" value="1"/>
</dbReference>
<dbReference type="Gene3D" id="3.40.50.880">
    <property type="match status" value="1"/>
</dbReference>
<proteinExistence type="predicted"/>
<evidence type="ECO:0000313" key="5">
    <source>
        <dbReference type="EMBL" id="MBU3063041.1"/>
    </source>
</evidence>
<comment type="caution">
    <text evidence="5">The sequence shown here is derived from an EMBL/GenBank/DDBJ whole genome shotgun (WGS) entry which is preliminary data.</text>
</comment>